<dbReference type="InterPro" id="IPR011009">
    <property type="entry name" value="Kinase-like_dom_sf"/>
</dbReference>
<keyword evidence="13" id="KW-0460">Magnesium</keyword>
<evidence type="ECO:0000256" key="13">
    <source>
        <dbReference type="ARBA" id="ARBA00022842"/>
    </source>
</evidence>
<dbReference type="InterPro" id="IPR000595">
    <property type="entry name" value="cNMP-bd_dom"/>
</dbReference>
<evidence type="ECO:0000256" key="1">
    <source>
        <dbReference type="ARBA" id="ARBA00001946"/>
    </source>
</evidence>
<dbReference type="InterPro" id="IPR017441">
    <property type="entry name" value="Protein_kinase_ATP_BS"/>
</dbReference>
<evidence type="ECO:0000256" key="9">
    <source>
        <dbReference type="ARBA" id="ARBA00022723"/>
    </source>
</evidence>
<dbReference type="PROSITE" id="PS51285">
    <property type="entry name" value="AGC_KINASE_CTER"/>
    <property type="match status" value="1"/>
</dbReference>
<evidence type="ECO:0000259" key="22">
    <source>
        <dbReference type="PROSITE" id="PS51285"/>
    </source>
</evidence>
<keyword evidence="12 19" id="KW-0067">ATP-binding</keyword>
<dbReference type="PROSITE" id="PS50042">
    <property type="entry name" value="CNMP_BINDING_3"/>
    <property type="match status" value="3"/>
</dbReference>
<keyword evidence="11" id="KW-0418">Kinase</keyword>
<evidence type="ECO:0000256" key="6">
    <source>
        <dbReference type="ARBA" id="ARBA00022527"/>
    </source>
</evidence>
<keyword evidence="24" id="KW-1185">Reference proteome</keyword>
<evidence type="ECO:0000313" key="23">
    <source>
        <dbReference type="EMBL" id="OMJ87416.1"/>
    </source>
</evidence>
<dbReference type="AlphaFoldDB" id="A0A1R2CEP4"/>
<protein>
    <recommendedName>
        <fullName evidence="16">cGMP-dependent protein kinase</fullName>
        <ecNumber evidence="4">2.7.11.12</ecNumber>
    </recommendedName>
</protein>
<feature type="domain" description="Cyclic nucleotide-binding" evidence="21">
    <location>
        <begin position="93"/>
        <end position="208"/>
    </location>
</feature>
<accession>A0A1R2CEP4</accession>
<gene>
    <name evidence="23" type="ORF">SteCoe_10833</name>
</gene>
<dbReference type="FunFam" id="2.60.120.10:FF:000068">
    <property type="entry name" value="cGMP-dependent protein kinase"/>
    <property type="match status" value="1"/>
</dbReference>
<dbReference type="GO" id="GO:0004692">
    <property type="term" value="F:cGMP-dependent protein kinase activity"/>
    <property type="evidence" value="ECO:0007669"/>
    <property type="project" value="UniProtKB-EC"/>
</dbReference>
<dbReference type="SMART" id="SM00100">
    <property type="entry name" value="cNMP"/>
    <property type="match status" value="3"/>
</dbReference>
<keyword evidence="14" id="KW-0142">cGMP-binding</keyword>
<dbReference type="Gene3D" id="1.10.510.10">
    <property type="entry name" value="Transferase(Phosphotransferase) domain 1"/>
    <property type="match status" value="1"/>
</dbReference>
<feature type="domain" description="AGC-kinase C-terminal" evidence="22">
    <location>
        <begin position="826"/>
        <end position="893"/>
    </location>
</feature>
<sequence length="893" mass="102211">MGTCAYCSKAKEKSGTILIRVANTEFPGNLTDRIKTEAIASHKQRRPLSRKVSSEFNFRSEDDIDAPTAIVTGKPKYTEDKSLIKKALSNHFLFSFLPEENIEELIEHMKLYLLGEKEIIFKQGDSGYNFFILAEGTVEIIINGTIRGHINEGHGFGELALIHDSQRTATLRTINKVKLWGIGRKIFRDAIKKISGLKYEENKHFLQGVPFLKPLTNEQIDMLINVAANNIFYDGQVIVVEGDPGNIFYIIEEGIVQCSKKHKIIRTLKAGEYFGEQALLYNTFRTATVTAKGRVKVLSIGSDMLISVLGGGLQKIAYKNTLRICFDNCEILRHLTNAQKEALIENTEILTFKDNEIVINEETKMSKHIWFVLKGSLLYSENTINVFENLGAKWIFEGISGNFSHNVISSSKTDIGMLSKKKLKEILKERLTSRILKNKMIKMLKKVYLLRLIPSQKLEELANLVTIKDFSAGTEIFSQGDPGENFYIIKSGEVYIKKDTAIIRSISEGDYFGERSIIKGENRTASVICRTDCTLWILSREDFLTLIDESMYKKIIKRMHLQDDTLNLSNLFIVKSLGSGMFGNVFLCAVHKTKIPYALKTVTRKKIAENNLYESLILERKVLLQIDHPFITKLVKTFKDENRVYFLLEYVHGLGLYEVLRILNLLNSHMCRFYTSCLLLILEHLHKRNIIYRDLKPENLIVDEDGYLKLLDFGTAKIIQGRTYSVMGTPHYMAPEVILGKGYSFSADLWSLGVMIYEFVCGMVPFGENVDDEPSEVYREIIQGQFTYPKFIKSTCREKIIIEQLLRLSPSMRGTAEQLKHHKWLNGVMWDDLITKKIIPHYVPQLDNLDTLIDSSSTQHCSIELILSSRETIDYEHTGKKFKFVNPIWDEEF</sequence>
<dbReference type="PROSITE" id="PS50011">
    <property type="entry name" value="PROTEIN_KINASE_DOM"/>
    <property type="match status" value="1"/>
</dbReference>
<keyword evidence="10 19" id="KW-0547">Nucleotide-binding</keyword>
<evidence type="ECO:0000256" key="8">
    <source>
        <dbReference type="ARBA" id="ARBA00022679"/>
    </source>
</evidence>
<organism evidence="23 24">
    <name type="scientific">Stentor coeruleus</name>
    <dbReference type="NCBI Taxonomy" id="5963"/>
    <lineage>
        <taxon>Eukaryota</taxon>
        <taxon>Sar</taxon>
        <taxon>Alveolata</taxon>
        <taxon>Ciliophora</taxon>
        <taxon>Postciliodesmatophora</taxon>
        <taxon>Heterotrichea</taxon>
        <taxon>Heterotrichida</taxon>
        <taxon>Stentoridae</taxon>
        <taxon>Stentor</taxon>
    </lineage>
</organism>
<dbReference type="PROSITE" id="PS00888">
    <property type="entry name" value="CNMP_BINDING_1"/>
    <property type="match status" value="1"/>
</dbReference>
<feature type="binding site" evidence="19">
    <location>
        <position position="600"/>
    </location>
    <ligand>
        <name>ATP</name>
        <dbReference type="ChEBI" id="CHEBI:30616"/>
    </ligand>
</feature>
<dbReference type="PROSITE" id="PS00108">
    <property type="entry name" value="PROTEIN_KINASE_ST"/>
    <property type="match status" value="1"/>
</dbReference>
<evidence type="ECO:0000256" key="19">
    <source>
        <dbReference type="PROSITE-ProRule" id="PRU10141"/>
    </source>
</evidence>
<dbReference type="OrthoDB" id="100546at2759"/>
<evidence type="ECO:0000256" key="10">
    <source>
        <dbReference type="ARBA" id="ARBA00022741"/>
    </source>
</evidence>
<evidence type="ECO:0000256" key="14">
    <source>
        <dbReference type="ARBA" id="ARBA00022992"/>
    </source>
</evidence>
<dbReference type="PROSITE" id="PS00889">
    <property type="entry name" value="CNMP_BINDING_2"/>
    <property type="match status" value="3"/>
</dbReference>
<dbReference type="GO" id="GO:0046872">
    <property type="term" value="F:metal ion binding"/>
    <property type="evidence" value="ECO:0007669"/>
    <property type="project" value="UniProtKB-KW"/>
</dbReference>
<dbReference type="InterPro" id="IPR000961">
    <property type="entry name" value="AGC-kinase_C"/>
</dbReference>
<dbReference type="InterPro" id="IPR014710">
    <property type="entry name" value="RmlC-like_jellyroll"/>
</dbReference>
<keyword evidence="6" id="KW-0723">Serine/threonine-protein kinase</keyword>
<evidence type="ECO:0000256" key="18">
    <source>
        <dbReference type="ARBA" id="ARBA00047462"/>
    </source>
</evidence>
<evidence type="ECO:0000256" key="2">
    <source>
        <dbReference type="ARBA" id="ARBA00004308"/>
    </source>
</evidence>
<dbReference type="InterPro" id="IPR000719">
    <property type="entry name" value="Prot_kinase_dom"/>
</dbReference>
<dbReference type="SMART" id="SM00220">
    <property type="entry name" value="S_TKc"/>
    <property type="match status" value="1"/>
</dbReference>
<dbReference type="SUPFAM" id="SSF51206">
    <property type="entry name" value="cAMP-binding domain-like"/>
    <property type="match status" value="4"/>
</dbReference>
<evidence type="ECO:0000256" key="16">
    <source>
        <dbReference type="ARBA" id="ARBA00024113"/>
    </source>
</evidence>
<name>A0A1R2CEP4_9CILI</name>
<feature type="domain" description="Cyclic nucleotide-binding" evidence="21">
    <location>
        <begin position="211"/>
        <end position="310"/>
    </location>
</feature>
<dbReference type="InterPro" id="IPR018490">
    <property type="entry name" value="cNMP-bd_dom_sf"/>
</dbReference>
<evidence type="ECO:0000256" key="4">
    <source>
        <dbReference type="ARBA" id="ARBA00012428"/>
    </source>
</evidence>
<dbReference type="Gene3D" id="2.60.120.10">
    <property type="entry name" value="Jelly Rolls"/>
    <property type="match status" value="4"/>
</dbReference>
<comment type="catalytic activity">
    <reaction evidence="18">
        <text>L-seryl-[protein] + ATP = O-phospho-L-seryl-[protein] + ADP + H(+)</text>
        <dbReference type="Rhea" id="RHEA:17989"/>
        <dbReference type="Rhea" id="RHEA-COMP:9863"/>
        <dbReference type="Rhea" id="RHEA-COMP:11604"/>
        <dbReference type="ChEBI" id="CHEBI:15378"/>
        <dbReference type="ChEBI" id="CHEBI:29999"/>
        <dbReference type="ChEBI" id="CHEBI:30616"/>
        <dbReference type="ChEBI" id="CHEBI:83421"/>
        <dbReference type="ChEBI" id="CHEBI:456216"/>
        <dbReference type="EC" id="2.7.11.12"/>
    </reaction>
</comment>
<proteinExistence type="inferred from homology"/>
<comment type="cofactor">
    <cofactor evidence="1">
        <name>Mg(2+)</name>
        <dbReference type="ChEBI" id="CHEBI:18420"/>
    </cofactor>
</comment>
<keyword evidence="7" id="KW-0140">cGMP</keyword>
<dbReference type="Pfam" id="PF00027">
    <property type="entry name" value="cNMP_binding"/>
    <property type="match status" value="3"/>
</dbReference>
<dbReference type="GO" id="GO:0005952">
    <property type="term" value="C:cAMP-dependent protein kinase complex"/>
    <property type="evidence" value="ECO:0007669"/>
    <property type="project" value="TreeGrafter"/>
</dbReference>
<feature type="domain" description="Cyclic nucleotide-binding" evidence="21">
    <location>
        <begin position="449"/>
        <end position="547"/>
    </location>
</feature>
<evidence type="ECO:0000256" key="7">
    <source>
        <dbReference type="ARBA" id="ARBA00022535"/>
    </source>
</evidence>
<dbReference type="GO" id="GO:0005524">
    <property type="term" value="F:ATP binding"/>
    <property type="evidence" value="ECO:0007669"/>
    <property type="project" value="UniProtKB-UniRule"/>
</dbReference>
<dbReference type="Proteomes" id="UP000187209">
    <property type="component" value="Unassembled WGS sequence"/>
</dbReference>
<evidence type="ECO:0000259" key="21">
    <source>
        <dbReference type="PROSITE" id="PS50042"/>
    </source>
</evidence>
<dbReference type="EC" id="2.7.11.12" evidence="4"/>
<dbReference type="PANTHER" id="PTHR24353">
    <property type="entry name" value="CYCLIC NUCLEOTIDE-DEPENDENT PROTEIN KINASE"/>
    <property type="match status" value="1"/>
</dbReference>
<dbReference type="CDD" id="cd00038">
    <property type="entry name" value="CAP_ED"/>
    <property type="match status" value="3"/>
</dbReference>
<evidence type="ECO:0000256" key="3">
    <source>
        <dbReference type="ARBA" id="ARBA00006352"/>
    </source>
</evidence>
<dbReference type="GO" id="GO:0030553">
    <property type="term" value="F:cGMP binding"/>
    <property type="evidence" value="ECO:0007669"/>
    <property type="project" value="UniProtKB-KW"/>
</dbReference>
<dbReference type="SUPFAM" id="SSF56112">
    <property type="entry name" value="Protein kinase-like (PK-like)"/>
    <property type="match status" value="1"/>
</dbReference>
<keyword evidence="5" id="KW-0963">Cytoplasm</keyword>
<evidence type="ECO:0000256" key="11">
    <source>
        <dbReference type="ARBA" id="ARBA00022777"/>
    </source>
</evidence>
<dbReference type="EMBL" id="MPUH01000177">
    <property type="protein sequence ID" value="OMJ87416.1"/>
    <property type="molecule type" value="Genomic_DNA"/>
</dbReference>
<dbReference type="GO" id="GO:0012505">
    <property type="term" value="C:endomembrane system"/>
    <property type="evidence" value="ECO:0007669"/>
    <property type="project" value="UniProtKB-SubCell"/>
</dbReference>
<reference evidence="23 24" key="1">
    <citation type="submission" date="2016-11" db="EMBL/GenBank/DDBJ databases">
        <title>The macronuclear genome of Stentor coeruleus: a giant cell with tiny introns.</title>
        <authorList>
            <person name="Slabodnick M."/>
            <person name="Ruby J.G."/>
            <person name="Reiff S.B."/>
            <person name="Swart E.C."/>
            <person name="Gosai S."/>
            <person name="Prabakaran S."/>
            <person name="Witkowska E."/>
            <person name="Larue G.E."/>
            <person name="Fisher S."/>
            <person name="Freeman R.M."/>
            <person name="Gunawardena J."/>
            <person name="Chu W."/>
            <person name="Stover N.A."/>
            <person name="Gregory B.D."/>
            <person name="Nowacki M."/>
            <person name="Derisi J."/>
            <person name="Roy S.W."/>
            <person name="Marshall W.F."/>
            <person name="Sood P."/>
        </authorList>
    </citation>
    <scope>NUCLEOTIDE SEQUENCE [LARGE SCALE GENOMIC DNA]</scope>
    <source>
        <strain evidence="23">WM001</strain>
    </source>
</reference>
<evidence type="ECO:0000313" key="24">
    <source>
        <dbReference type="Proteomes" id="UP000187209"/>
    </source>
</evidence>
<keyword evidence="15" id="KW-0472">Membrane</keyword>
<dbReference type="Pfam" id="PF00069">
    <property type="entry name" value="Pkinase"/>
    <property type="match status" value="1"/>
</dbReference>
<keyword evidence="9" id="KW-0479">Metal-binding</keyword>
<dbReference type="PANTHER" id="PTHR24353:SF37">
    <property type="entry name" value="CAMP-DEPENDENT PROTEIN KINASE CATALYTIC SUBUNIT PRKX"/>
    <property type="match status" value="1"/>
</dbReference>
<comment type="catalytic activity">
    <reaction evidence="17">
        <text>L-threonyl-[protein] + ATP = O-phospho-L-threonyl-[protein] + ADP + H(+)</text>
        <dbReference type="Rhea" id="RHEA:46608"/>
        <dbReference type="Rhea" id="RHEA-COMP:11060"/>
        <dbReference type="Rhea" id="RHEA-COMP:11605"/>
        <dbReference type="ChEBI" id="CHEBI:15378"/>
        <dbReference type="ChEBI" id="CHEBI:30013"/>
        <dbReference type="ChEBI" id="CHEBI:30616"/>
        <dbReference type="ChEBI" id="CHEBI:61977"/>
        <dbReference type="ChEBI" id="CHEBI:456216"/>
        <dbReference type="EC" id="2.7.11.12"/>
    </reaction>
</comment>
<dbReference type="PRINTS" id="PR00103">
    <property type="entry name" value="CAMPKINASE"/>
</dbReference>
<comment type="similarity">
    <text evidence="3">Belongs to the protein kinase superfamily. AGC Ser/Thr protein kinase family. cGMP subfamily.</text>
</comment>
<keyword evidence="8" id="KW-0808">Transferase</keyword>
<evidence type="ECO:0000259" key="20">
    <source>
        <dbReference type="PROSITE" id="PS50011"/>
    </source>
</evidence>
<evidence type="ECO:0000256" key="15">
    <source>
        <dbReference type="ARBA" id="ARBA00023136"/>
    </source>
</evidence>
<dbReference type="PROSITE" id="PS00107">
    <property type="entry name" value="PROTEIN_KINASE_ATP"/>
    <property type="match status" value="1"/>
</dbReference>
<dbReference type="GO" id="GO:0004691">
    <property type="term" value="F:cAMP-dependent protein kinase activity"/>
    <property type="evidence" value="ECO:0007669"/>
    <property type="project" value="TreeGrafter"/>
</dbReference>
<comment type="subcellular location">
    <subcellularLocation>
        <location evidence="2">Endomembrane system</location>
    </subcellularLocation>
</comment>
<dbReference type="InterPro" id="IPR008271">
    <property type="entry name" value="Ser/Thr_kinase_AS"/>
</dbReference>
<evidence type="ECO:0000256" key="17">
    <source>
        <dbReference type="ARBA" id="ARBA00047298"/>
    </source>
</evidence>
<evidence type="ECO:0000256" key="12">
    <source>
        <dbReference type="ARBA" id="ARBA00022840"/>
    </source>
</evidence>
<evidence type="ECO:0000256" key="5">
    <source>
        <dbReference type="ARBA" id="ARBA00022490"/>
    </source>
</evidence>
<feature type="domain" description="Protein kinase" evidence="20">
    <location>
        <begin position="571"/>
        <end position="825"/>
    </location>
</feature>
<dbReference type="Gene3D" id="3.30.200.20">
    <property type="entry name" value="Phosphorylase Kinase, domain 1"/>
    <property type="match status" value="1"/>
</dbReference>
<comment type="caution">
    <text evidence="23">The sequence shown here is derived from an EMBL/GenBank/DDBJ whole genome shotgun (WGS) entry which is preliminary data.</text>
</comment>
<dbReference type="InterPro" id="IPR018488">
    <property type="entry name" value="cNMP-bd_CS"/>
</dbReference>